<protein>
    <submittedName>
        <fullName evidence="1">Uncharacterized protein DUF2851</fullName>
    </submittedName>
</protein>
<dbReference type="EMBL" id="PYGD01000008">
    <property type="protein sequence ID" value="PSK90353.1"/>
    <property type="molecule type" value="Genomic_DNA"/>
</dbReference>
<dbReference type="Pfam" id="PF11013">
    <property type="entry name" value="DUF2851"/>
    <property type="match status" value="1"/>
</dbReference>
<evidence type="ECO:0000313" key="1">
    <source>
        <dbReference type="EMBL" id="PSK90353.1"/>
    </source>
</evidence>
<name>A0A2P8CZG0_9BACT</name>
<comment type="caution">
    <text evidence="1">The sequence shown here is derived from an EMBL/GenBank/DDBJ whole genome shotgun (WGS) entry which is preliminary data.</text>
</comment>
<accession>A0A2P8CZG0</accession>
<proteinExistence type="predicted"/>
<organism evidence="1 2">
    <name type="scientific">Taibaiella chishuiensis</name>
    <dbReference type="NCBI Taxonomy" id="1434707"/>
    <lineage>
        <taxon>Bacteria</taxon>
        <taxon>Pseudomonadati</taxon>
        <taxon>Bacteroidota</taxon>
        <taxon>Chitinophagia</taxon>
        <taxon>Chitinophagales</taxon>
        <taxon>Chitinophagaceae</taxon>
        <taxon>Taibaiella</taxon>
    </lineage>
</organism>
<sequence>MNESLFQYLWKHTLYRPEGLLTLEGEPVVIMHPGVQNFDAGPDFLGARVKIGNTLWAGNIELHIRSSDWYRHRHMTDPRYKNIILHVVYEHDVPVDDGAFPTMVLQQHLDQEVIGKYRYLMNKTSPILCAGQVDKVPDIIWSAWFDRLLAERWELRLKEWEDLWQRSGKDWRTLLYYRLAANFGFHTNRDAFLSLALSLPLRILARHRNNLLQTEALLFGQAGLLNSRAPDAYESALEQEYHFLRRKYLLEPVPAHHWKFLRLRPQNFPTLRIAQFAMLVHKSLDLFARMMEIEHADMLFPLLDLHASAYWNNHYRFGEITEETTEKYIGRDAMHNILVNTVAPMQYLYARLQGRSALQDKSLLLLQSLRAEQNRITKEWQQAGIVVKDAARSQALLQLFNGYCDRKGCLDCAVGNRLLRLGQ</sequence>
<reference evidence="1 2" key="1">
    <citation type="submission" date="2018-03" db="EMBL/GenBank/DDBJ databases">
        <title>Genomic Encyclopedia of Type Strains, Phase III (KMG-III): the genomes of soil and plant-associated and newly described type strains.</title>
        <authorList>
            <person name="Whitman W."/>
        </authorList>
    </citation>
    <scope>NUCLEOTIDE SEQUENCE [LARGE SCALE GENOMIC DNA]</scope>
    <source>
        <strain evidence="1 2">CGMCC 1.12700</strain>
    </source>
</reference>
<evidence type="ECO:0000313" key="2">
    <source>
        <dbReference type="Proteomes" id="UP000240572"/>
    </source>
</evidence>
<dbReference type="OrthoDB" id="1005072at2"/>
<dbReference type="AlphaFoldDB" id="A0A2P8CZG0"/>
<keyword evidence="2" id="KW-1185">Reference proteome</keyword>
<dbReference type="RefSeq" id="WP_106524230.1">
    <property type="nucleotide sequence ID" value="NZ_PYGD01000008.1"/>
</dbReference>
<dbReference type="Proteomes" id="UP000240572">
    <property type="component" value="Unassembled WGS sequence"/>
</dbReference>
<dbReference type="InterPro" id="IPR021272">
    <property type="entry name" value="DUF2851"/>
</dbReference>
<gene>
    <name evidence="1" type="ORF">B0I18_10883</name>
</gene>